<evidence type="ECO:0000313" key="2">
    <source>
        <dbReference type="EMBL" id="BET95418.1"/>
    </source>
</evidence>
<accession>A0ABN7BYM2</accession>
<organism evidence="2 3">
    <name type="scientific">Xenorhabdus taiwanensis</name>
    <dbReference type="NCBI Taxonomy" id="3085177"/>
    <lineage>
        <taxon>Bacteria</taxon>
        <taxon>Pseudomonadati</taxon>
        <taxon>Pseudomonadota</taxon>
        <taxon>Gammaproteobacteria</taxon>
        <taxon>Enterobacterales</taxon>
        <taxon>Morganellaceae</taxon>
        <taxon>Xenorhabdus</taxon>
    </lineage>
</organism>
<name>A0ABN7BYM2_9GAMM</name>
<evidence type="ECO:0000313" key="3">
    <source>
        <dbReference type="Proteomes" id="UP001529514"/>
    </source>
</evidence>
<dbReference type="GO" id="GO:0004519">
    <property type="term" value="F:endonuclease activity"/>
    <property type="evidence" value="ECO:0007669"/>
    <property type="project" value="UniProtKB-KW"/>
</dbReference>
<gene>
    <name evidence="2" type="ORF">TCT1_03390</name>
</gene>
<proteinExistence type="predicted"/>
<feature type="domain" description="HNH" evidence="1">
    <location>
        <begin position="103"/>
        <end position="146"/>
    </location>
</feature>
<keyword evidence="3" id="KW-1185">Reference proteome</keyword>
<protein>
    <submittedName>
        <fullName evidence="2">HNH endonuclease</fullName>
    </submittedName>
</protein>
<dbReference type="Gene3D" id="1.10.30.50">
    <property type="match status" value="1"/>
</dbReference>
<keyword evidence="2" id="KW-0540">Nuclease</keyword>
<reference evidence="2 3" key="1">
    <citation type="submission" date="2023-10" db="EMBL/GenBank/DDBJ databases">
        <title>Xenorhabdus taiwanensis sp. nov., a symbiotic bacterium associated with the entomopathogenic nematode Steinernema taiwanensis.</title>
        <authorList>
            <person name="Tseng C.T."/>
            <person name="Shu H.Y."/>
            <person name="Chen M.H."/>
            <person name="Fang Y.J."/>
            <person name="Wu T.L."/>
            <person name="Lin Y.C."/>
            <person name="Huang C.J."/>
        </authorList>
    </citation>
    <scope>NUCLEOTIDE SEQUENCE [LARGE SCALE GENOMIC DNA]</scope>
    <source>
        <strain evidence="2 3">TCT-1</strain>
    </source>
</reference>
<dbReference type="Pfam" id="PF01844">
    <property type="entry name" value="HNH"/>
    <property type="match status" value="1"/>
</dbReference>
<dbReference type="EMBL" id="AP028978">
    <property type="protein sequence ID" value="BET95418.1"/>
    <property type="molecule type" value="Genomic_DNA"/>
</dbReference>
<dbReference type="InterPro" id="IPR002711">
    <property type="entry name" value="HNH"/>
</dbReference>
<keyword evidence="2" id="KW-0255">Endonuclease</keyword>
<sequence length="280" mass="31808">MKKLLKPNDSALDVFNTCIDRIRDEDLKRRLIACSQEIEHSSIEFDAKVSIAQLHTILPKDNVATVVTVDEMKVVYTNRMAKKLAPGRSYYDKLMSLPDHGRCPLCSQRVVSTLDHHLPKAHFPSLAVSPFNLIPACQDCNKTKSADIPSCSEEETLHPYYDDVEAFIWVKAKIRESIPVAIEFYVDPPEECPPILVERMKYHFKAFKLAALYASHAAEELASIEYIAKRVHDDGGSIELKKYLAETAAGKQLVSLNSWQSALYSCLSENNWFCEIRFRL</sequence>
<dbReference type="Proteomes" id="UP001529514">
    <property type="component" value="Chromosome"/>
</dbReference>
<keyword evidence="2" id="KW-0378">Hydrolase</keyword>
<dbReference type="RefSeq" id="WP_374052385.1">
    <property type="nucleotide sequence ID" value="NZ_AP028978.1"/>
</dbReference>
<evidence type="ECO:0000259" key="1">
    <source>
        <dbReference type="Pfam" id="PF01844"/>
    </source>
</evidence>